<evidence type="ECO:0000313" key="9">
    <source>
        <dbReference type="Proteomes" id="UP001168540"/>
    </source>
</evidence>
<evidence type="ECO:0000256" key="3">
    <source>
        <dbReference type="ARBA" id="ARBA00013194"/>
    </source>
</evidence>
<dbReference type="GO" id="GO:0003755">
    <property type="term" value="F:peptidyl-prolyl cis-trans isomerase activity"/>
    <property type="evidence" value="ECO:0007669"/>
    <property type="project" value="UniProtKB-EC"/>
</dbReference>
<gene>
    <name evidence="8" type="ORF">QU481_23115</name>
</gene>
<keyword evidence="9" id="KW-1185">Reference proteome</keyword>
<protein>
    <recommendedName>
        <fullName evidence="3">peptidylprolyl isomerase</fullName>
        <ecNumber evidence="3">5.2.1.8</ecNumber>
    </recommendedName>
</protein>
<dbReference type="SUPFAM" id="SSF54534">
    <property type="entry name" value="FKBP-like"/>
    <property type="match status" value="1"/>
</dbReference>
<evidence type="ECO:0000313" key="8">
    <source>
        <dbReference type="EMBL" id="MDN0077705.1"/>
    </source>
</evidence>
<dbReference type="RefSeq" id="WP_289832322.1">
    <property type="nucleotide sequence ID" value="NZ_JAUEDK010000087.1"/>
</dbReference>
<evidence type="ECO:0000256" key="2">
    <source>
        <dbReference type="ARBA" id="ARBA00007656"/>
    </source>
</evidence>
<dbReference type="InterPro" id="IPR023058">
    <property type="entry name" value="PPIase_PpiC_CS"/>
</dbReference>
<dbReference type="EMBL" id="JAUEDK010000087">
    <property type="protein sequence ID" value="MDN0077705.1"/>
    <property type="molecule type" value="Genomic_DNA"/>
</dbReference>
<accession>A0ABT7XVE6</accession>
<organism evidence="8 9">
    <name type="scientific">Crenobacter oryzisoli</name>
    <dbReference type="NCBI Taxonomy" id="3056844"/>
    <lineage>
        <taxon>Bacteria</taxon>
        <taxon>Pseudomonadati</taxon>
        <taxon>Pseudomonadota</taxon>
        <taxon>Betaproteobacteria</taxon>
        <taxon>Neisseriales</taxon>
        <taxon>Neisseriaceae</taxon>
        <taxon>Crenobacter</taxon>
    </lineage>
</organism>
<dbReference type="InterPro" id="IPR000297">
    <property type="entry name" value="PPIase_PpiC"/>
</dbReference>
<dbReference type="EC" id="5.2.1.8" evidence="3"/>
<evidence type="ECO:0000259" key="7">
    <source>
        <dbReference type="PROSITE" id="PS50198"/>
    </source>
</evidence>
<proteinExistence type="inferred from homology"/>
<keyword evidence="5 6" id="KW-0413">Isomerase</keyword>
<reference evidence="8" key="1">
    <citation type="submission" date="2023-06" db="EMBL/GenBank/DDBJ databases">
        <authorList>
            <person name="Zhang S."/>
        </authorList>
    </citation>
    <scope>NUCLEOTIDE SEQUENCE</scope>
    <source>
        <strain evidence="8">SG2303</strain>
    </source>
</reference>
<sequence>MAITVNGVEITEAQIQAEQANHGQAPDPRDAAIQQLVLHALLLEKAKESGIDTSANEGQAIGTLLDRELKFPPADEAAAQDYYNAYPEQFTQGDSAMASHILLPAGNGDELSNALAKAKAEGVLAEVQADPSRFADLACEHSTCPSGKQGGDLGQFGRGQMVPEFEQAVFSTDAGDITPNLVETQFGYHIIQVNARQEGGKVSFDEIKERLQQHLNQLAARQAMHEYLSALVKAAKIEGYTMSGL</sequence>
<evidence type="ECO:0000256" key="1">
    <source>
        <dbReference type="ARBA" id="ARBA00000971"/>
    </source>
</evidence>
<comment type="caution">
    <text evidence="8">The sequence shown here is derived from an EMBL/GenBank/DDBJ whole genome shotgun (WGS) entry which is preliminary data.</text>
</comment>
<dbReference type="Proteomes" id="UP001168540">
    <property type="component" value="Unassembled WGS sequence"/>
</dbReference>
<dbReference type="InterPro" id="IPR046357">
    <property type="entry name" value="PPIase_dom_sf"/>
</dbReference>
<dbReference type="PANTHER" id="PTHR47245">
    <property type="entry name" value="PEPTIDYLPROLYL ISOMERASE"/>
    <property type="match status" value="1"/>
</dbReference>
<dbReference type="PROSITE" id="PS01096">
    <property type="entry name" value="PPIC_PPIASE_1"/>
    <property type="match status" value="1"/>
</dbReference>
<keyword evidence="4 6" id="KW-0697">Rotamase</keyword>
<dbReference type="Gene3D" id="1.10.8.1040">
    <property type="match status" value="1"/>
</dbReference>
<comment type="similarity">
    <text evidence="2">Belongs to the PpiC/parvulin rotamase family.</text>
</comment>
<feature type="domain" description="PpiC" evidence="7">
    <location>
        <begin position="93"/>
        <end position="195"/>
    </location>
</feature>
<evidence type="ECO:0000256" key="6">
    <source>
        <dbReference type="PROSITE-ProRule" id="PRU00278"/>
    </source>
</evidence>
<dbReference type="InterPro" id="IPR027304">
    <property type="entry name" value="Trigger_fact/SurA_dom_sf"/>
</dbReference>
<dbReference type="PROSITE" id="PS50198">
    <property type="entry name" value="PPIC_PPIASE_2"/>
    <property type="match status" value="1"/>
</dbReference>
<dbReference type="Pfam" id="PF13616">
    <property type="entry name" value="Rotamase_3"/>
    <property type="match status" value="1"/>
</dbReference>
<dbReference type="Gene3D" id="3.10.50.40">
    <property type="match status" value="1"/>
</dbReference>
<dbReference type="SUPFAM" id="SSF109998">
    <property type="entry name" value="Triger factor/SurA peptide-binding domain-like"/>
    <property type="match status" value="1"/>
</dbReference>
<evidence type="ECO:0000256" key="5">
    <source>
        <dbReference type="ARBA" id="ARBA00023235"/>
    </source>
</evidence>
<evidence type="ECO:0000256" key="4">
    <source>
        <dbReference type="ARBA" id="ARBA00023110"/>
    </source>
</evidence>
<comment type="catalytic activity">
    <reaction evidence="1">
        <text>[protein]-peptidylproline (omega=180) = [protein]-peptidylproline (omega=0)</text>
        <dbReference type="Rhea" id="RHEA:16237"/>
        <dbReference type="Rhea" id="RHEA-COMP:10747"/>
        <dbReference type="Rhea" id="RHEA-COMP:10748"/>
        <dbReference type="ChEBI" id="CHEBI:83833"/>
        <dbReference type="ChEBI" id="CHEBI:83834"/>
        <dbReference type="EC" id="5.2.1.8"/>
    </reaction>
</comment>
<dbReference type="InterPro" id="IPR050245">
    <property type="entry name" value="PrsA_foldase"/>
</dbReference>
<name>A0ABT7XVE6_9NEIS</name>
<dbReference type="PANTHER" id="PTHR47245:SF2">
    <property type="entry name" value="PEPTIDYL-PROLYL CIS-TRANS ISOMERASE HP_0175-RELATED"/>
    <property type="match status" value="1"/>
</dbReference>